<feature type="transmembrane region" description="Helical" evidence="1">
    <location>
        <begin position="98"/>
        <end position="118"/>
    </location>
</feature>
<keyword evidence="1" id="KW-0812">Transmembrane</keyword>
<evidence type="ECO:0000256" key="1">
    <source>
        <dbReference type="SAM" id="Phobius"/>
    </source>
</evidence>
<protein>
    <submittedName>
        <fullName evidence="2">Uncharacterized protein</fullName>
    </submittedName>
</protein>
<proteinExistence type="predicted"/>
<dbReference type="EMBL" id="WSEK01000004">
    <property type="protein sequence ID" value="MVQ50552.1"/>
    <property type="molecule type" value="Genomic_DNA"/>
</dbReference>
<sequence length="168" mass="17026">MSWDGRAFGSSVGVVGGEVFVQLGAGGLPGEAIIRTVGVVAGLAVLATIVRYARSDAEPPPPPSPAAVRWYGVCVLAMVAAIPLGSAVLRAADRAELVPIWVVTVVGAHFAPFARLFGQPVFARLSGALVAVGLLGGALTLAGLADGPGWTLVAAGAVLLWFAHLPRR</sequence>
<gene>
    <name evidence="2" type="ORF">GON03_15300</name>
</gene>
<comment type="caution">
    <text evidence="2">The sequence shown here is derived from an EMBL/GenBank/DDBJ whole genome shotgun (WGS) entry which is preliminary data.</text>
</comment>
<keyword evidence="1" id="KW-1133">Transmembrane helix</keyword>
<dbReference type="Proteomes" id="UP000473525">
    <property type="component" value="Unassembled WGS sequence"/>
</dbReference>
<accession>A0A6L6XUV5</accession>
<name>A0A6L6XUV5_9ACTN</name>
<keyword evidence="3" id="KW-1185">Reference proteome</keyword>
<feature type="transmembrane region" description="Helical" evidence="1">
    <location>
        <begin position="32"/>
        <end position="50"/>
    </location>
</feature>
<reference evidence="2 3" key="1">
    <citation type="submission" date="2019-12" db="EMBL/GenBank/DDBJ databases">
        <authorList>
            <person name="Huq M.A."/>
        </authorList>
    </citation>
    <scope>NUCLEOTIDE SEQUENCE [LARGE SCALE GENOMIC DNA]</scope>
    <source>
        <strain evidence="2 3">MAH-18</strain>
    </source>
</reference>
<feature type="transmembrane region" description="Helical" evidence="1">
    <location>
        <begin position="125"/>
        <end position="144"/>
    </location>
</feature>
<evidence type="ECO:0000313" key="2">
    <source>
        <dbReference type="EMBL" id="MVQ50552.1"/>
    </source>
</evidence>
<keyword evidence="1" id="KW-0472">Membrane</keyword>
<dbReference type="RefSeq" id="WP_157343655.1">
    <property type="nucleotide sequence ID" value="NZ_WSEK01000004.1"/>
</dbReference>
<dbReference type="AlphaFoldDB" id="A0A6L6XUV5"/>
<feature type="transmembrane region" description="Helical" evidence="1">
    <location>
        <begin position="70"/>
        <end position="92"/>
    </location>
</feature>
<feature type="transmembrane region" description="Helical" evidence="1">
    <location>
        <begin position="150"/>
        <end position="166"/>
    </location>
</feature>
<organism evidence="2 3">
    <name type="scientific">Nocardioides agri</name>
    <dbReference type="NCBI Taxonomy" id="2682843"/>
    <lineage>
        <taxon>Bacteria</taxon>
        <taxon>Bacillati</taxon>
        <taxon>Actinomycetota</taxon>
        <taxon>Actinomycetes</taxon>
        <taxon>Propionibacteriales</taxon>
        <taxon>Nocardioidaceae</taxon>
        <taxon>Nocardioides</taxon>
    </lineage>
</organism>
<evidence type="ECO:0000313" key="3">
    <source>
        <dbReference type="Proteomes" id="UP000473525"/>
    </source>
</evidence>